<name>A0A146F0T9_ASPKA</name>
<keyword evidence="1" id="KW-0548">Nucleotidyltransferase</keyword>
<keyword evidence="1" id="KW-0695">RNA-directed DNA polymerase</keyword>
<gene>
    <name evidence="1" type="ORF">RIB2604_00500050</name>
</gene>
<dbReference type="GO" id="GO:0003964">
    <property type="term" value="F:RNA-directed DNA polymerase activity"/>
    <property type="evidence" value="ECO:0007669"/>
    <property type="project" value="UniProtKB-KW"/>
</dbReference>
<reference evidence="2" key="2">
    <citation type="submission" date="2016-02" db="EMBL/GenBank/DDBJ databases">
        <title>Genome sequencing of Aspergillus luchuensis NBRC 4314.</title>
        <authorList>
            <person name="Yamada O."/>
        </authorList>
    </citation>
    <scope>NUCLEOTIDE SEQUENCE [LARGE SCALE GENOMIC DNA]</scope>
    <source>
        <strain evidence="2">RIB 2604</strain>
    </source>
</reference>
<dbReference type="Proteomes" id="UP000075230">
    <property type="component" value="Unassembled WGS sequence"/>
</dbReference>
<dbReference type="AlphaFoldDB" id="A0A146F0T9"/>
<evidence type="ECO:0000313" key="1">
    <source>
        <dbReference type="EMBL" id="GAT19401.1"/>
    </source>
</evidence>
<dbReference type="EMBL" id="BCWF01000005">
    <property type="protein sequence ID" value="GAT19401.1"/>
    <property type="molecule type" value="Genomic_DNA"/>
</dbReference>
<keyword evidence="1" id="KW-0808">Transferase</keyword>
<evidence type="ECO:0000313" key="2">
    <source>
        <dbReference type="Proteomes" id="UP000075230"/>
    </source>
</evidence>
<organism evidence="1 2">
    <name type="scientific">Aspergillus kawachii</name>
    <name type="common">White koji mold</name>
    <name type="synonym">Aspergillus awamori var. kawachi</name>
    <dbReference type="NCBI Taxonomy" id="1069201"/>
    <lineage>
        <taxon>Eukaryota</taxon>
        <taxon>Fungi</taxon>
        <taxon>Dikarya</taxon>
        <taxon>Ascomycota</taxon>
        <taxon>Pezizomycotina</taxon>
        <taxon>Eurotiomycetes</taxon>
        <taxon>Eurotiomycetidae</taxon>
        <taxon>Eurotiales</taxon>
        <taxon>Aspergillaceae</taxon>
        <taxon>Aspergillus</taxon>
        <taxon>Aspergillus subgen. Circumdati</taxon>
    </lineage>
</organism>
<accession>A0A146F0T9</accession>
<sequence>MTRLIKCQLYLDHYGSDHRGTYSEWTLQSEQTRKPKPRRAYDQADWAQVGQTIMRSINPQLRIQSEQDLGQAVNHLN</sequence>
<reference evidence="1 2" key="1">
    <citation type="journal article" date="2016" name="DNA Res.">
        <title>Genome sequence of Aspergillus luchuensis NBRC 4314.</title>
        <authorList>
            <person name="Yamada O."/>
            <person name="Machida M."/>
            <person name="Hosoyama A."/>
            <person name="Goto M."/>
            <person name="Takahashi T."/>
            <person name="Futagami T."/>
            <person name="Yamagata Y."/>
            <person name="Takeuchi M."/>
            <person name="Kobayashi T."/>
            <person name="Koike H."/>
            <person name="Abe K."/>
            <person name="Asai K."/>
            <person name="Arita M."/>
            <person name="Fujita N."/>
            <person name="Fukuda K."/>
            <person name="Higa K."/>
            <person name="Horikawa H."/>
            <person name="Ishikawa T."/>
            <person name="Jinno K."/>
            <person name="Kato Y."/>
            <person name="Kirimura K."/>
            <person name="Mizutani O."/>
            <person name="Nakasone K."/>
            <person name="Sano M."/>
            <person name="Shiraishi Y."/>
            <person name="Tsukahara M."/>
            <person name="Gomi K."/>
        </authorList>
    </citation>
    <scope>NUCLEOTIDE SEQUENCE [LARGE SCALE GENOMIC DNA]</scope>
    <source>
        <strain evidence="1 2">RIB 2604</strain>
    </source>
</reference>
<proteinExistence type="predicted"/>
<protein>
    <submittedName>
        <fullName evidence="1">Reverse transcriptase</fullName>
    </submittedName>
</protein>
<comment type="caution">
    <text evidence="1">The sequence shown here is derived from an EMBL/GenBank/DDBJ whole genome shotgun (WGS) entry which is preliminary data.</text>
</comment>